<dbReference type="EMBL" id="JAVDTS010000004">
    <property type="protein sequence ID" value="MDR6838211.1"/>
    <property type="molecule type" value="Genomic_DNA"/>
</dbReference>
<dbReference type="Proteomes" id="UP001253458">
    <property type="component" value="Unassembled WGS sequence"/>
</dbReference>
<dbReference type="AlphaFoldDB" id="A0AAJ2F4G6"/>
<accession>A0AAJ2F4G6</accession>
<evidence type="ECO:0000313" key="4">
    <source>
        <dbReference type="Proteomes" id="UP001253458"/>
    </source>
</evidence>
<evidence type="ECO:0000313" key="3">
    <source>
        <dbReference type="Proteomes" id="UP001249076"/>
    </source>
</evidence>
<protein>
    <submittedName>
        <fullName evidence="1">Uncharacterized protein</fullName>
    </submittedName>
</protein>
<dbReference type="Proteomes" id="UP001249076">
    <property type="component" value="Unassembled WGS sequence"/>
</dbReference>
<dbReference type="EMBL" id="JAVDTL010000003">
    <property type="protein sequence ID" value="MDR6767073.1"/>
    <property type="molecule type" value="Genomic_DNA"/>
</dbReference>
<sequence>MNEALAQLAEDVFTRAAPAGWPRPTTEIQQSELLLTVDLPEDLSHIRLTKAERKAVALALNALMPSTEPLGIWTVCISSRGKVVDSILANDL</sequence>
<evidence type="ECO:0000313" key="1">
    <source>
        <dbReference type="EMBL" id="MDR6767073.1"/>
    </source>
</evidence>
<evidence type="ECO:0000313" key="2">
    <source>
        <dbReference type="EMBL" id="MDR6838211.1"/>
    </source>
</evidence>
<reference evidence="1 3" key="1">
    <citation type="submission" date="2023-07" db="EMBL/GenBank/DDBJ databases">
        <title>Sorghum-associated microbial communities from plants grown in Nebraska, USA.</title>
        <authorList>
            <person name="Schachtman D."/>
        </authorList>
    </citation>
    <scope>NUCLEOTIDE SEQUENCE</scope>
    <source>
        <strain evidence="2 3">BE105</strain>
        <strain evidence="1">BE69</strain>
    </source>
</reference>
<organism evidence="1 4">
    <name type="scientific">Acidovorax delafieldii</name>
    <name type="common">Pseudomonas delafieldii</name>
    <dbReference type="NCBI Taxonomy" id="47920"/>
    <lineage>
        <taxon>Bacteria</taxon>
        <taxon>Pseudomonadati</taxon>
        <taxon>Pseudomonadota</taxon>
        <taxon>Betaproteobacteria</taxon>
        <taxon>Burkholderiales</taxon>
        <taxon>Comamonadaceae</taxon>
        <taxon>Acidovorax</taxon>
    </lineage>
</organism>
<keyword evidence="3" id="KW-1185">Reference proteome</keyword>
<proteinExistence type="predicted"/>
<comment type="caution">
    <text evidence="1">The sequence shown here is derived from an EMBL/GenBank/DDBJ whole genome shotgun (WGS) entry which is preliminary data.</text>
</comment>
<name>A0AAJ2F4G6_ACIDE</name>
<dbReference type="RefSeq" id="WP_209819647.1">
    <property type="nucleotide sequence ID" value="NZ_JAVDTL010000003.1"/>
</dbReference>
<gene>
    <name evidence="1" type="ORF">J2W88_002348</name>
    <name evidence="2" type="ORF">J2W93_003052</name>
</gene>